<dbReference type="OrthoDB" id="10109397at2759"/>
<dbReference type="Proteomes" id="UP000499080">
    <property type="component" value="Unassembled WGS sequence"/>
</dbReference>
<gene>
    <name evidence="2" type="ORF">AVEN_238497_1</name>
    <name evidence="1" type="ORF">AVEN_74854_1</name>
</gene>
<proteinExistence type="predicted"/>
<evidence type="ECO:0000313" key="3">
    <source>
        <dbReference type="Proteomes" id="UP000499080"/>
    </source>
</evidence>
<protein>
    <submittedName>
        <fullName evidence="1">Uncharacterized protein</fullName>
    </submittedName>
</protein>
<evidence type="ECO:0000313" key="2">
    <source>
        <dbReference type="EMBL" id="GBN94435.1"/>
    </source>
</evidence>
<keyword evidence="3" id="KW-1185">Reference proteome</keyword>
<reference evidence="1 3" key="1">
    <citation type="journal article" date="2019" name="Sci. Rep.">
        <title>Orb-weaving spider Araneus ventricosus genome elucidates the spidroin gene catalogue.</title>
        <authorList>
            <person name="Kono N."/>
            <person name="Nakamura H."/>
            <person name="Ohtoshi R."/>
            <person name="Moran D.A.P."/>
            <person name="Shinohara A."/>
            <person name="Yoshida Y."/>
            <person name="Fujiwara M."/>
            <person name="Mori M."/>
            <person name="Tomita M."/>
            <person name="Arakawa K."/>
        </authorList>
    </citation>
    <scope>NUCLEOTIDE SEQUENCE [LARGE SCALE GENOMIC DNA]</scope>
</reference>
<dbReference type="AlphaFoldDB" id="A0A4Y2T340"/>
<sequence length="102" mass="11600">MKRKEKKVTPSSRSRTSDLWISAAFSTYSPPLCQLSYRRLTVEGLIAFKHKYWGSPKEGCILKCSISGLPFRGQELGFEPNKKQGITAIEATSIRYKSERLE</sequence>
<comment type="caution">
    <text evidence="1">The sequence shown here is derived from an EMBL/GenBank/DDBJ whole genome shotgun (WGS) entry which is preliminary data.</text>
</comment>
<dbReference type="EMBL" id="BGPR01025438">
    <property type="protein sequence ID" value="GBN94330.1"/>
    <property type="molecule type" value="Genomic_DNA"/>
</dbReference>
<dbReference type="EMBL" id="BGPR01025494">
    <property type="protein sequence ID" value="GBN94435.1"/>
    <property type="molecule type" value="Genomic_DNA"/>
</dbReference>
<organism evidence="1 3">
    <name type="scientific">Araneus ventricosus</name>
    <name type="common">Orbweaver spider</name>
    <name type="synonym">Epeira ventricosa</name>
    <dbReference type="NCBI Taxonomy" id="182803"/>
    <lineage>
        <taxon>Eukaryota</taxon>
        <taxon>Metazoa</taxon>
        <taxon>Ecdysozoa</taxon>
        <taxon>Arthropoda</taxon>
        <taxon>Chelicerata</taxon>
        <taxon>Arachnida</taxon>
        <taxon>Araneae</taxon>
        <taxon>Araneomorphae</taxon>
        <taxon>Entelegynae</taxon>
        <taxon>Araneoidea</taxon>
        <taxon>Araneidae</taxon>
        <taxon>Araneus</taxon>
    </lineage>
</organism>
<evidence type="ECO:0000313" key="1">
    <source>
        <dbReference type="EMBL" id="GBN94330.1"/>
    </source>
</evidence>
<accession>A0A4Y2T340</accession>
<name>A0A4Y2T340_ARAVE</name>